<dbReference type="InterPro" id="IPR009081">
    <property type="entry name" value="PP-bd_ACP"/>
</dbReference>
<organism evidence="2 3">
    <name type="scientific">Flavihumibacter stibioxidans</name>
    <dbReference type="NCBI Taxonomy" id="1834163"/>
    <lineage>
        <taxon>Bacteria</taxon>
        <taxon>Pseudomonadati</taxon>
        <taxon>Bacteroidota</taxon>
        <taxon>Chitinophagia</taxon>
        <taxon>Chitinophagales</taxon>
        <taxon>Chitinophagaceae</taxon>
        <taxon>Flavihumibacter</taxon>
    </lineage>
</organism>
<dbReference type="PANTHER" id="PTHR45527">
    <property type="entry name" value="NONRIBOSOMAL PEPTIDE SYNTHETASE"/>
    <property type="match status" value="1"/>
</dbReference>
<dbReference type="CDD" id="cd19531">
    <property type="entry name" value="LCL_NRPS-like"/>
    <property type="match status" value="1"/>
</dbReference>
<evidence type="ECO:0000313" key="2">
    <source>
        <dbReference type="EMBL" id="MBC6492040.1"/>
    </source>
</evidence>
<dbReference type="Pfam" id="PF00501">
    <property type="entry name" value="AMP-binding"/>
    <property type="match status" value="1"/>
</dbReference>
<reference evidence="2 3" key="1">
    <citation type="submission" date="2016-07" db="EMBL/GenBank/DDBJ databases">
        <title>Genome analysis of Flavihumibacter stibioxidans YS-17.</title>
        <authorList>
            <person name="Shi K."/>
            <person name="Han Y."/>
            <person name="Wang G."/>
        </authorList>
    </citation>
    <scope>NUCLEOTIDE SEQUENCE [LARGE SCALE GENOMIC DNA]</scope>
    <source>
        <strain evidence="2 3">YS-17</strain>
    </source>
</reference>
<dbReference type="EMBL" id="MBUA01000023">
    <property type="protein sequence ID" value="MBC6492040.1"/>
    <property type="molecule type" value="Genomic_DNA"/>
</dbReference>
<dbReference type="Gene3D" id="2.30.38.10">
    <property type="entry name" value="Luciferase, Domain 3"/>
    <property type="match status" value="1"/>
</dbReference>
<dbReference type="Gene3D" id="1.10.1200.10">
    <property type="entry name" value="ACP-like"/>
    <property type="match status" value="1"/>
</dbReference>
<accession>A0ABR7MBD6</accession>
<dbReference type="InterPro" id="IPR001242">
    <property type="entry name" value="Condensation_dom"/>
</dbReference>
<dbReference type="PROSITE" id="PS00455">
    <property type="entry name" value="AMP_BINDING"/>
    <property type="match status" value="1"/>
</dbReference>
<name>A0ABR7MBD6_9BACT</name>
<dbReference type="NCBIfam" id="TIGR01733">
    <property type="entry name" value="AA-adenyl-dom"/>
    <property type="match status" value="1"/>
</dbReference>
<evidence type="ECO:0000313" key="3">
    <source>
        <dbReference type="Proteomes" id="UP000765802"/>
    </source>
</evidence>
<sequence length="1071" mass="118976">MELSAAKKALLEQWLNGQVTGSGTTIPRSPDRSDTALSLPQQRQLFLELLEPGTAVNNLSVLLEINGNLDIAALEDCANTILSRHEILRTRFSFNSGLPKAELISDLKIAIRVIDLTADSTNEKLAKAKELAQKEALQPFDLTRPPLIRLNLYAIDRLHYCLLILVHHTIADGWSLGVFLKELMTLYEKGPAGDPNVLPELPIQYADYAKWQTATIRNENIQEALHYWKQQLHDELPVLELPCDHIRGSRQTFNGKTFYFTLSPELSAALGNLAAKEDATMFMALLSGFYSMLHRYSAQDDILVGTPVANRNLPELQNLIGVFINTIVLRIKQSGQIGFRELLRTIRKVSLDAFAHQDLPFEKLVEELKPRRDLSRTPIFQVLFNLQNAPMPAIAIPGLIITPVEMDRGVAQFDLTLMMKKKDNAYLGIVEYNSDLFSHATIERMFHSFRLLLEEAVLHPDRPISDLAILPESDRYQLLHAFNQTQLGIPRDKCIHQLFEEQSERSPDAIAVMDTTHSLTYRQLNARANLLAKHLLSMGVGSEGRIGLLMDKSADLLAALLGILKAGAAYVPIHTAFPEERIRYILKDANVQVLLTTIEPHTLPAYPIPVMHIRELHGSEYNDPGNAPNHSLPGNLAYIMYTSGSTGQPKGVMIEHASVVNFLWSMRLKPGMHKEDILLSVTPISFDIAALELFLPIVTGATVVIANKEESSNPILLSQLIRQHRITIMQATPATWQLLLNAGWEGNAELTALCGGEALTRKLADHLLKRAGTLWNMYGPTETTIWSSVARVSRGSGPITIGQPIGNTRLYILDARLHIQPIGVVGELYVGGEGLARGYLHQPILTSEKFIPDPFSTQTGARLYRTGDNARYLADGSIEVLGRMDDQVKINGHRIELGEISSILMQHASIQEATVIVRTENNGEKRLVAYFVPTKEETSNNLELTGYLRNKLPAYMIPDLFVPLKSFPLSANGKIDRKALPRPVYALPLKEYAAPGNEMEKLLAGIWQDVLNIEQVGINDNFFDLGGASIQSLQVVAIAGLAGLHLKAEDLFEHQTIEALAAHVTTRQAAH</sequence>
<dbReference type="SUPFAM" id="SSF52777">
    <property type="entry name" value="CoA-dependent acyltransferases"/>
    <property type="match status" value="2"/>
</dbReference>
<proteinExistence type="predicted"/>
<dbReference type="PROSITE" id="PS50075">
    <property type="entry name" value="CARRIER"/>
    <property type="match status" value="1"/>
</dbReference>
<dbReference type="Proteomes" id="UP000765802">
    <property type="component" value="Unassembled WGS sequence"/>
</dbReference>
<dbReference type="InterPro" id="IPR045851">
    <property type="entry name" value="AMP-bd_C_sf"/>
</dbReference>
<dbReference type="SUPFAM" id="SSF56801">
    <property type="entry name" value="Acetyl-CoA synthetase-like"/>
    <property type="match status" value="1"/>
</dbReference>
<gene>
    <name evidence="2" type="ORF">BC349_13335</name>
</gene>
<dbReference type="PANTHER" id="PTHR45527:SF1">
    <property type="entry name" value="FATTY ACID SYNTHASE"/>
    <property type="match status" value="1"/>
</dbReference>
<dbReference type="Gene3D" id="3.30.559.30">
    <property type="entry name" value="Nonribosomal peptide synthetase, condensation domain"/>
    <property type="match status" value="1"/>
</dbReference>
<dbReference type="Pfam" id="PF13193">
    <property type="entry name" value="AMP-binding_C"/>
    <property type="match status" value="1"/>
</dbReference>
<dbReference type="SUPFAM" id="SSF47336">
    <property type="entry name" value="ACP-like"/>
    <property type="match status" value="1"/>
</dbReference>
<dbReference type="Gene3D" id="3.30.300.30">
    <property type="match status" value="1"/>
</dbReference>
<dbReference type="Gene3D" id="3.40.50.980">
    <property type="match status" value="2"/>
</dbReference>
<dbReference type="CDD" id="cd12116">
    <property type="entry name" value="A_NRPS_Ta1_like"/>
    <property type="match status" value="1"/>
</dbReference>
<keyword evidence="3" id="KW-1185">Reference proteome</keyword>
<feature type="domain" description="Carrier" evidence="1">
    <location>
        <begin position="994"/>
        <end position="1068"/>
    </location>
</feature>
<dbReference type="RefSeq" id="WP_187257346.1">
    <property type="nucleotide sequence ID" value="NZ_JBHULF010000007.1"/>
</dbReference>
<comment type="caution">
    <text evidence="2">The sequence shown here is derived from an EMBL/GenBank/DDBJ whole genome shotgun (WGS) entry which is preliminary data.</text>
</comment>
<dbReference type="InterPro" id="IPR020845">
    <property type="entry name" value="AMP-binding_CS"/>
</dbReference>
<dbReference type="InterPro" id="IPR023213">
    <property type="entry name" value="CAT-like_dom_sf"/>
</dbReference>
<dbReference type="InterPro" id="IPR025110">
    <property type="entry name" value="AMP-bd_C"/>
</dbReference>
<dbReference type="InterPro" id="IPR010071">
    <property type="entry name" value="AA_adenyl_dom"/>
</dbReference>
<dbReference type="Pfam" id="PF00668">
    <property type="entry name" value="Condensation"/>
    <property type="match status" value="1"/>
</dbReference>
<evidence type="ECO:0000259" key="1">
    <source>
        <dbReference type="PROSITE" id="PS50075"/>
    </source>
</evidence>
<dbReference type="InterPro" id="IPR036736">
    <property type="entry name" value="ACP-like_sf"/>
</dbReference>
<dbReference type="Gene3D" id="3.30.559.10">
    <property type="entry name" value="Chloramphenicol acetyltransferase-like domain"/>
    <property type="match status" value="1"/>
</dbReference>
<dbReference type="Pfam" id="PF00550">
    <property type="entry name" value="PP-binding"/>
    <property type="match status" value="1"/>
</dbReference>
<dbReference type="InterPro" id="IPR000873">
    <property type="entry name" value="AMP-dep_synth/lig_dom"/>
</dbReference>
<protein>
    <recommendedName>
        <fullName evidence="1">Carrier domain-containing protein</fullName>
    </recommendedName>
</protein>